<evidence type="ECO:0000313" key="3">
    <source>
        <dbReference type="Proteomes" id="UP000299102"/>
    </source>
</evidence>
<dbReference type="Proteomes" id="UP000299102">
    <property type="component" value="Unassembled WGS sequence"/>
</dbReference>
<evidence type="ECO:0000313" key="2">
    <source>
        <dbReference type="EMBL" id="GBP48145.1"/>
    </source>
</evidence>
<organism evidence="2 3">
    <name type="scientific">Eumeta variegata</name>
    <name type="common">Bagworm moth</name>
    <name type="synonym">Eumeta japonica</name>
    <dbReference type="NCBI Taxonomy" id="151549"/>
    <lineage>
        <taxon>Eukaryota</taxon>
        <taxon>Metazoa</taxon>
        <taxon>Ecdysozoa</taxon>
        <taxon>Arthropoda</taxon>
        <taxon>Hexapoda</taxon>
        <taxon>Insecta</taxon>
        <taxon>Pterygota</taxon>
        <taxon>Neoptera</taxon>
        <taxon>Endopterygota</taxon>
        <taxon>Lepidoptera</taxon>
        <taxon>Glossata</taxon>
        <taxon>Ditrysia</taxon>
        <taxon>Tineoidea</taxon>
        <taxon>Psychidae</taxon>
        <taxon>Oiketicinae</taxon>
        <taxon>Eumeta</taxon>
    </lineage>
</organism>
<feature type="region of interest" description="Disordered" evidence="1">
    <location>
        <begin position="102"/>
        <end position="128"/>
    </location>
</feature>
<dbReference type="AlphaFoldDB" id="A0A4C1WDE7"/>
<accession>A0A4C1WDE7</accession>
<gene>
    <name evidence="2" type="ORF">EVAR_74650_1</name>
</gene>
<keyword evidence="3" id="KW-1185">Reference proteome</keyword>
<proteinExistence type="predicted"/>
<name>A0A4C1WDE7_EUMVA</name>
<comment type="caution">
    <text evidence="2">The sequence shown here is derived from an EMBL/GenBank/DDBJ whole genome shotgun (WGS) entry which is preliminary data.</text>
</comment>
<feature type="compositionally biased region" description="Basic and acidic residues" evidence="1">
    <location>
        <begin position="117"/>
        <end position="128"/>
    </location>
</feature>
<sequence length="128" mass="14116">MRKVVQTMATTAHDTLSLHTQMLRAGANRIYIVEYGHHRTQHANSNYIISANAFVCPACTTDARRVAVRAPDTGHHNGLTAPRPARALAARPAAAALTSLVKRTGIAHGHRRKYRKPNTEHEDLEHAQ</sequence>
<evidence type="ECO:0000256" key="1">
    <source>
        <dbReference type="SAM" id="MobiDB-lite"/>
    </source>
</evidence>
<dbReference type="EMBL" id="BGZK01000517">
    <property type="protein sequence ID" value="GBP48145.1"/>
    <property type="molecule type" value="Genomic_DNA"/>
</dbReference>
<protein>
    <submittedName>
        <fullName evidence="2">Uncharacterized protein</fullName>
    </submittedName>
</protein>
<reference evidence="2 3" key="1">
    <citation type="journal article" date="2019" name="Commun. Biol.">
        <title>The bagworm genome reveals a unique fibroin gene that provides high tensile strength.</title>
        <authorList>
            <person name="Kono N."/>
            <person name="Nakamura H."/>
            <person name="Ohtoshi R."/>
            <person name="Tomita M."/>
            <person name="Numata K."/>
            <person name="Arakawa K."/>
        </authorList>
    </citation>
    <scope>NUCLEOTIDE SEQUENCE [LARGE SCALE GENOMIC DNA]</scope>
</reference>